<dbReference type="RefSeq" id="WP_201360398.1">
    <property type="nucleotide sequence ID" value="NZ_BNJJ01000002.1"/>
</dbReference>
<protein>
    <recommendedName>
        <fullName evidence="4">IPT/TIG domain-containing protein</fullName>
    </recommendedName>
</protein>
<gene>
    <name evidence="2" type="ORF">KSZ_07590</name>
</gene>
<evidence type="ECO:0000256" key="1">
    <source>
        <dbReference type="SAM" id="Phobius"/>
    </source>
</evidence>
<keyword evidence="1" id="KW-0812">Transmembrane</keyword>
<sequence length="424" mass="45142">MKNTHHRSLWVGLIGVVIVVVVLLLFGYASRSHYSAPGATLSVGPNPASPGTTVMVTGFQYAAAKKVEVYFQNRANGVVSTVTTGGGFFNVALQLPRHYVDGLSYVYAVSDSTTTRAPLHFARPSVTYAAVKASQQTNPDLQSSVLVRGTGFLTNEPVTFEFRNEATAIQTGKLTTDGNGTFTLPLSTADTPYQGNASLTVRDTLHQPAWTIPIWLTPQIHIRPTSGPVGTRVHIRGTGFQRHEEVRISFQGIFVAWAYTNRVGKFSTAFQVPHAATLTSPTDERQASGFASLSPALQIPNGATLTPSTDDVRAVGMSSGAVATASFQVQPSVFLDPPFARPNQWVSTRGSQFSPNGTVEILFADPDTSASSVGIPVSTLTASSTGLISTSFQVPAIAVDGRRYNIVYIDEATGVSVTAPIFVM</sequence>
<dbReference type="EMBL" id="BNJJ01000002">
    <property type="protein sequence ID" value="GHO82753.1"/>
    <property type="molecule type" value="Genomic_DNA"/>
</dbReference>
<organism evidence="2 3">
    <name type="scientific">Dictyobacter formicarum</name>
    <dbReference type="NCBI Taxonomy" id="2778368"/>
    <lineage>
        <taxon>Bacteria</taxon>
        <taxon>Bacillati</taxon>
        <taxon>Chloroflexota</taxon>
        <taxon>Ktedonobacteria</taxon>
        <taxon>Ktedonobacterales</taxon>
        <taxon>Dictyobacteraceae</taxon>
        <taxon>Dictyobacter</taxon>
    </lineage>
</organism>
<keyword evidence="1" id="KW-1133">Transmembrane helix</keyword>
<proteinExistence type="predicted"/>
<comment type="caution">
    <text evidence="2">The sequence shown here is derived from an EMBL/GenBank/DDBJ whole genome shotgun (WGS) entry which is preliminary data.</text>
</comment>
<name>A0ABQ3VAC7_9CHLR</name>
<evidence type="ECO:0008006" key="4">
    <source>
        <dbReference type="Google" id="ProtNLM"/>
    </source>
</evidence>
<evidence type="ECO:0000313" key="2">
    <source>
        <dbReference type="EMBL" id="GHO82753.1"/>
    </source>
</evidence>
<dbReference type="CDD" id="cd00102">
    <property type="entry name" value="IPT"/>
    <property type="match status" value="1"/>
</dbReference>
<accession>A0ABQ3VAC7</accession>
<evidence type="ECO:0000313" key="3">
    <source>
        <dbReference type="Proteomes" id="UP000635565"/>
    </source>
</evidence>
<feature type="transmembrane region" description="Helical" evidence="1">
    <location>
        <begin position="9"/>
        <end position="29"/>
    </location>
</feature>
<dbReference type="Proteomes" id="UP000635565">
    <property type="component" value="Unassembled WGS sequence"/>
</dbReference>
<keyword evidence="3" id="KW-1185">Reference proteome</keyword>
<keyword evidence="1" id="KW-0472">Membrane</keyword>
<reference evidence="2 3" key="1">
    <citation type="journal article" date="2021" name="Int. J. Syst. Evol. Microbiol.">
        <title>Reticulibacter mediterranei gen. nov., sp. nov., within the new family Reticulibacteraceae fam. nov., and Ktedonospora formicarum gen. nov., sp. nov., Ktedonobacter robiniae sp. nov., Dictyobacter formicarum sp. nov. and Dictyobacter arantiisoli sp. nov., belonging to the class Ktedonobacteria.</title>
        <authorList>
            <person name="Yabe S."/>
            <person name="Zheng Y."/>
            <person name="Wang C.M."/>
            <person name="Sakai Y."/>
            <person name="Abe K."/>
            <person name="Yokota A."/>
            <person name="Donadio S."/>
            <person name="Cavaletti L."/>
            <person name="Monciardini P."/>
        </authorList>
    </citation>
    <scope>NUCLEOTIDE SEQUENCE [LARGE SCALE GENOMIC DNA]</scope>
    <source>
        <strain evidence="2 3">SOSP1-9</strain>
    </source>
</reference>